<evidence type="ECO:0000313" key="6">
    <source>
        <dbReference type="WBParaSite" id="PgR113_g015_t02"/>
    </source>
</evidence>
<keyword evidence="2" id="KW-0808">Transferase</keyword>
<dbReference type="GO" id="GO:0008080">
    <property type="term" value="F:N-acetyltransferase activity"/>
    <property type="evidence" value="ECO:0007669"/>
    <property type="project" value="InterPro"/>
</dbReference>
<dbReference type="PANTHER" id="PTHR13256">
    <property type="entry name" value="N-ACETYLTRANSFERASE 9"/>
    <property type="match status" value="1"/>
</dbReference>
<dbReference type="SUPFAM" id="SSF55729">
    <property type="entry name" value="Acyl-CoA N-acyltransferases (Nat)"/>
    <property type="match status" value="1"/>
</dbReference>
<keyword evidence="5" id="KW-1185">Reference proteome</keyword>
<dbReference type="PANTHER" id="PTHR13256:SF16">
    <property type="entry name" value="ALPHA_BETA-TUBULIN-N-ACETYLTRANSFERASE 9"/>
    <property type="match status" value="1"/>
</dbReference>
<dbReference type="WBParaSite" id="PgR113_g015_t02">
    <property type="protein sequence ID" value="PgR113_g015_t02"/>
    <property type="gene ID" value="PgR113_g015"/>
</dbReference>
<dbReference type="InterPro" id="IPR000182">
    <property type="entry name" value="GNAT_dom"/>
</dbReference>
<evidence type="ECO:0000256" key="3">
    <source>
        <dbReference type="ARBA" id="ARBA00023315"/>
    </source>
</evidence>
<dbReference type="Gene3D" id="3.40.630.30">
    <property type="match status" value="1"/>
</dbReference>
<feature type="domain" description="N-acetyltransferase" evidence="4">
    <location>
        <begin position="34"/>
        <end position="185"/>
    </location>
</feature>
<evidence type="ECO:0000259" key="4">
    <source>
        <dbReference type="PROSITE" id="PS51186"/>
    </source>
</evidence>
<evidence type="ECO:0000256" key="1">
    <source>
        <dbReference type="ARBA" id="ARBA00009342"/>
    </source>
</evidence>
<proteinExistence type="inferred from homology"/>
<reference evidence="6" key="1">
    <citation type="submission" date="2022-11" db="UniProtKB">
        <authorList>
            <consortium name="WormBaseParasite"/>
        </authorList>
    </citation>
    <scope>IDENTIFICATION</scope>
</reference>
<accession>A0A915CBD8</accession>
<dbReference type="Pfam" id="PF13302">
    <property type="entry name" value="Acetyltransf_3"/>
    <property type="match status" value="1"/>
</dbReference>
<sequence length="197" mass="23292">MRVNAGIKVIGKQVILVPYEACHVNKYHRWMEDAELRQQTASDRLTLEREYEMQRSWREDDDKCTFIILSRSLIDEGYDELSSMIGDVNLFLYETVAELEIMIAEREWRGRGIATECIRLMIRYAFEHLHIERFEVKISEDNISSINLFRKLGFEQTSYSSVFKEYTMDLDPSKLPEVIDGIPLQLENYQPPYFEST</sequence>
<evidence type="ECO:0000256" key="2">
    <source>
        <dbReference type="ARBA" id="ARBA00022679"/>
    </source>
</evidence>
<organism evidence="5 6">
    <name type="scientific">Parascaris univalens</name>
    <name type="common">Nematode worm</name>
    <dbReference type="NCBI Taxonomy" id="6257"/>
    <lineage>
        <taxon>Eukaryota</taxon>
        <taxon>Metazoa</taxon>
        <taxon>Ecdysozoa</taxon>
        <taxon>Nematoda</taxon>
        <taxon>Chromadorea</taxon>
        <taxon>Rhabditida</taxon>
        <taxon>Spirurina</taxon>
        <taxon>Ascaridomorpha</taxon>
        <taxon>Ascaridoidea</taxon>
        <taxon>Ascarididae</taxon>
        <taxon>Parascaris</taxon>
    </lineage>
</organism>
<protein>
    <submittedName>
        <fullName evidence="6">N-acetyltransferase domain-containing protein</fullName>
    </submittedName>
</protein>
<dbReference type="InterPro" id="IPR016181">
    <property type="entry name" value="Acyl_CoA_acyltransferase"/>
</dbReference>
<dbReference type="PROSITE" id="PS51186">
    <property type="entry name" value="GNAT"/>
    <property type="match status" value="1"/>
</dbReference>
<evidence type="ECO:0000313" key="5">
    <source>
        <dbReference type="Proteomes" id="UP000887569"/>
    </source>
</evidence>
<dbReference type="InterPro" id="IPR039135">
    <property type="entry name" value="NAT9-like"/>
</dbReference>
<dbReference type="AlphaFoldDB" id="A0A915CBD8"/>
<dbReference type="Proteomes" id="UP000887569">
    <property type="component" value="Unplaced"/>
</dbReference>
<keyword evidence="3" id="KW-0012">Acyltransferase</keyword>
<comment type="similarity">
    <text evidence="1">Belongs to the acetyltransferase family. GNAT subfamily.</text>
</comment>
<name>A0A915CBD8_PARUN</name>